<comment type="caution">
    <text evidence="1">The sequence shown here is derived from an EMBL/GenBank/DDBJ whole genome shotgun (WGS) entry which is preliminary data.</text>
</comment>
<organism evidence="1 2">
    <name type="scientific">Cetraspora pellucida</name>
    <dbReference type="NCBI Taxonomy" id="1433469"/>
    <lineage>
        <taxon>Eukaryota</taxon>
        <taxon>Fungi</taxon>
        <taxon>Fungi incertae sedis</taxon>
        <taxon>Mucoromycota</taxon>
        <taxon>Glomeromycotina</taxon>
        <taxon>Glomeromycetes</taxon>
        <taxon>Diversisporales</taxon>
        <taxon>Gigasporaceae</taxon>
        <taxon>Cetraspora</taxon>
    </lineage>
</organism>
<reference evidence="1" key="1">
    <citation type="submission" date="2021-06" db="EMBL/GenBank/DDBJ databases">
        <authorList>
            <person name="Kallberg Y."/>
            <person name="Tangrot J."/>
            <person name="Rosling A."/>
        </authorList>
    </citation>
    <scope>NUCLEOTIDE SEQUENCE</scope>
    <source>
        <strain evidence="1">28 12/20/2015</strain>
    </source>
</reference>
<dbReference type="EMBL" id="CAJVPW010013201">
    <property type="protein sequence ID" value="CAG8642758.1"/>
    <property type="molecule type" value="Genomic_DNA"/>
</dbReference>
<protein>
    <submittedName>
        <fullName evidence="1">3726_t:CDS:1</fullName>
    </submittedName>
</protein>
<gene>
    <name evidence="1" type="ORF">SPELUC_LOCUS8628</name>
</gene>
<sequence length="214" mass="25345">MRSLCIPAEEEIKRFRKNFEGNNFIVVAPPGVKLPIEDGRPPLRLDELWKEFHEIDINACYNYHLGYSPLPVGNYEEIKDKEGIKRLLAEEKQGFLYFQLISSNNYYRADYVLNIRYLNFFAFEHKTGTLKDFSDHYYAKKIEHHPGTEVKKYRKEDILAVRTDCLLLKTAPTKTSVDGEILAHGFRIIERREKSVLVERQYYKEDGRLETKRY</sequence>
<evidence type="ECO:0000313" key="2">
    <source>
        <dbReference type="Proteomes" id="UP000789366"/>
    </source>
</evidence>
<dbReference type="Proteomes" id="UP000789366">
    <property type="component" value="Unassembled WGS sequence"/>
</dbReference>
<proteinExistence type="predicted"/>
<evidence type="ECO:0000313" key="1">
    <source>
        <dbReference type="EMBL" id="CAG8642758.1"/>
    </source>
</evidence>
<accession>A0ACA9N982</accession>
<keyword evidence="2" id="KW-1185">Reference proteome</keyword>
<name>A0ACA9N982_9GLOM</name>